<dbReference type="OrthoDB" id="9798773at2"/>
<dbReference type="SUPFAM" id="SSF52151">
    <property type="entry name" value="FabD/lysophospholipase-like"/>
    <property type="match status" value="1"/>
</dbReference>
<feature type="active site" description="Nucleophile" evidence="2">
    <location>
        <position position="116"/>
    </location>
</feature>
<reference evidence="6" key="1">
    <citation type="submission" date="2016-05" db="EMBL/GenBank/DDBJ databases">
        <title>Polynucleobacter sp. QLW-P1FAT50C-4 genome.</title>
        <authorList>
            <person name="Hahn M.W."/>
        </authorList>
    </citation>
    <scope>NUCLEOTIDE SEQUENCE [LARGE SCALE GENOMIC DNA]</scope>
    <source>
        <strain evidence="6">QLW-P1FAT50C-4</strain>
    </source>
</reference>
<dbReference type="GO" id="GO:0016042">
    <property type="term" value="P:lipid catabolic process"/>
    <property type="evidence" value="ECO:0007669"/>
    <property type="project" value="UniProtKB-UniRule"/>
</dbReference>
<organism evidence="5 6">
    <name type="scientific">Polynucleobacter wuianus</name>
    <dbReference type="NCBI Taxonomy" id="1743168"/>
    <lineage>
        <taxon>Bacteria</taxon>
        <taxon>Pseudomonadati</taxon>
        <taxon>Pseudomonadota</taxon>
        <taxon>Betaproteobacteria</taxon>
        <taxon>Burkholderiales</taxon>
        <taxon>Burkholderiaceae</taxon>
        <taxon>Polynucleobacter</taxon>
    </lineage>
</organism>
<proteinExistence type="predicted"/>
<evidence type="ECO:0000259" key="4">
    <source>
        <dbReference type="PROSITE" id="PS51635"/>
    </source>
</evidence>
<accession>A0A191UFD1</accession>
<feature type="short sequence motif" description="DGA/G" evidence="2">
    <location>
        <begin position="261"/>
        <end position="263"/>
    </location>
</feature>
<name>A0A191UFD1_9BURK</name>
<dbReference type="InterPro" id="IPR016035">
    <property type="entry name" value="Acyl_Trfase/lysoPLipase"/>
</dbReference>
<feature type="short sequence motif" description="GXGXXG" evidence="2">
    <location>
        <begin position="85"/>
        <end position="90"/>
    </location>
</feature>
<dbReference type="EMBL" id="CP015922">
    <property type="protein sequence ID" value="ANI99647.1"/>
    <property type="molecule type" value="Genomic_DNA"/>
</dbReference>
<feature type="chain" id="PRO_5008248017" evidence="3">
    <location>
        <begin position="23"/>
        <end position="418"/>
    </location>
</feature>
<evidence type="ECO:0000256" key="1">
    <source>
        <dbReference type="ARBA" id="ARBA00023098"/>
    </source>
</evidence>
<keyword evidence="2" id="KW-0378">Hydrolase</keyword>
<dbReference type="PROSITE" id="PS51257">
    <property type="entry name" value="PROKAR_LIPOPROTEIN"/>
    <property type="match status" value="1"/>
</dbReference>
<feature type="domain" description="PNPLA" evidence="4">
    <location>
        <begin position="81"/>
        <end position="277"/>
    </location>
</feature>
<dbReference type="Gene3D" id="3.40.1090.10">
    <property type="entry name" value="Cytosolic phospholipase A2 catalytic domain"/>
    <property type="match status" value="1"/>
</dbReference>
<dbReference type="STRING" id="1743168.A8O14_05865"/>
<dbReference type="PROSITE" id="PS51635">
    <property type="entry name" value="PNPLA"/>
    <property type="match status" value="1"/>
</dbReference>
<dbReference type="Proteomes" id="UP000078463">
    <property type="component" value="Chromosome"/>
</dbReference>
<feature type="short sequence motif" description="GXSXG" evidence="2">
    <location>
        <begin position="114"/>
        <end position="118"/>
    </location>
</feature>
<keyword evidence="1 2" id="KW-0443">Lipid metabolism</keyword>
<dbReference type="InterPro" id="IPR002641">
    <property type="entry name" value="PNPLA_dom"/>
</dbReference>
<evidence type="ECO:0000256" key="2">
    <source>
        <dbReference type="PROSITE-ProRule" id="PRU01161"/>
    </source>
</evidence>
<evidence type="ECO:0000313" key="6">
    <source>
        <dbReference type="Proteomes" id="UP000078463"/>
    </source>
</evidence>
<dbReference type="GO" id="GO:0016787">
    <property type="term" value="F:hydrolase activity"/>
    <property type="evidence" value="ECO:0007669"/>
    <property type="project" value="UniProtKB-UniRule"/>
</dbReference>
<dbReference type="AlphaFoldDB" id="A0A191UFD1"/>
<keyword evidence="6" id="KW-1185">Reference proteome</keyword>
<sequence length="418" mass="45644">MMCNIKIIACGALFLLLTGCSSLERKSAIPPDALNKAQIAGLPSVRYLISTQAGIDDLVKDVVTLETTRGVKAFTGDANYLALSGGGDDGAFGAGLLVGWSEQGSRPAFNLVTGISTGALIAPFAYLGKDCDPLLRKVYTGIGPSDVYIERGILSGIFSDGLADSTPLYQLISKYVDAQFLQKIALEYNTHGRWLLIGTTNIDAGLPVIWNMGRIASIGTPEALDLFRKIMLASASIPGAFSPVMFDFLLGSEAFQEMHVDGGASTQVFLYPSLAAAKAKAMGISRRQHREAYIIRNARLDPRWNETERRTISVAGRAISQLIQTQGIGDLYRIYNTTQSDNVGFNLAYIGSDFNEPHTQEFDSAYMNALFRYGYDQAVKGYPWKKYPPGFQAAFDHDATPKEAQQIQKHHPQKYKPD</sequence>
<keyword evidence="2" id="KW-0442">Lipid degradation</keyword>
<feature type="signal peptide" evidence="3">
    <location>
        <begin position="1"/>
        <end position="22"/>
    </location>
</feature>
<protein>
    <submittedName>
        <fullName evidence="5">Patatin</fullName>
    </submittedName>
</protein>
<feature type="active site" description="Proton acceptor" evidence="2">
    <location>
        <position position="261"/>
    </location>
</feature>
<evidence type="ECO:0000313" key="5">
    <source>
        <dbReference type="EMBL" id="ANI99647.1"/>
    </source>
</evidence>
<gene>
    <name evidence="5" type="ORF">A8O14_05865</name>
</gene>
<dbReference type="KEGG" id="pwu:A8O14_05865"/>
<keyword evidence="3" id="KW-0732">Signal</keyword>
<evidence type="ECO:0000256" key="3">
    <source>
        <dbReference type="SAM" id="SignalP"/>
    </source>
</evidence>
<dbReference type="Pfam" id="PF01734">
    <property type="entry name" value="Patatin"/>
    <property type="match status" value="1"/>
</dbReference>
<dbReference type="RefSeq" id="WP_068948658.1">
    <property type="nucleotide sequence ID" value="NZ_CP015922.1"/>
</dbReference>